<dbReference type="RefSeq" id="WP_324273277.1">
    <property type="nucleotide sequence ID" value="NZ_CP141261.1"/>
</dbReference>
<reference evidence="2 3" key="1">
    <citation type="submission" date="2023-12" db="EMBL/GenBank/DDBJ databases">
        <title>Blastococcus brunescens sp. nov., an actonobacterium isolated from sandstone collected in sahara desert.</title>
        <authorList>
            <person name="Gtari M."/>
            <person name="Ghodhbane F."/>
        </authorList>
    </citation>
    <scope>NUCLEOTIDE SEQUENCE [LARGE SCALE GENOMIC DNA]</scope>
    <source>
        <strain evidence="2 3">BMG 8361</strain>
    </source>
</reference>
<proteinExistence type="predicted"/>
<feature type="region of interest" description="Disordered" evidence="1">
    <location>
        <begin position="72"/>
        <end position="175"/>
    </location>
</feature>
<accession>A0ABZ1ATL8</accession>
<sequence length="175" mass="18273">MTAPTERRAAGTAAGIATALLAGRWRRKEMVRRTAVALGLARAPRWVGTLVGEVLAAYRDAPVDRPRELAGFVRTTEGGRAGGPSSLSRGSSAGSRLPPRPSAARTGSPTSPTRRRWPGCSTWTPASWPGSPTPTGSSARCPSRCGTTGGRRSEADCSRRPSRGSRRRSGGCCGT</sequence>
<evidence type="ECO:0000256" key="1">
    <source>
        <dbReference type="SAM" id="MobiDB-lite"/>
    </source>
</evidence>
<gene>
    <name evidence="2" type="ORF">U6N30_17635</name>
</gene>
<protein>
    <submittedName>
        <fullName evidence="2">Uncharacterized protein</fullName>
    </submittedName>
</protein>
<evidence type="ECO:0000313" key="3">
    <source>
        <dbReference type="Proteomes" id="UP001324287"/>
    </source>
</evidence>
<name>A0ABZ1ATL8_9ACTN</name>
<dbReference type="EMBL" id="CP141261">
    <property type="protein sequence ID" value="WRL61918.1"/>
    <property type="molecule type" value="Genomic_DNA"/>
</dbReference>
<organism evidence="2 3">
    <name type="scientific">Blastococcus brunescens</name>
    <dbReference type="NCBI Taxonomy" id="1564165"/>
    <lineage>
        <taxon>Bacteria</taxon>
        <taxon>Bacillati</taxon>
        <taxon>Actinomycetota</taxon>
        <taxon>Actinomycetes</taxon>
        <taxon>Geodermatophilales</taxon>
        <taxon>Geodermatophilaceae</taxon>
        <taxon>Blastococcus</taxon>
    </lineage>
</organism>
<evidence type="ECO:0000313" key="2">
    <source>
        <dbReference type="EMBL" id="WRL61918.1"/>
    </source>
</evidence>
<feature type="compositionally biased region" description="Basic residues" evidence="1">
    <location>
        <begin position="160"/>
        <end position="169"/>
    </location>
</feature>
<feature type="compositionally biased region" description="Low complexity" evidence="1">
    <location>
        <begin position="83"/>
        <end position="139"/>
    </location>
</feature>
<keyword evidence="3" id="KW-1185">Reference proteome</keyword>
<dbReference type="Proteomes" id="UP001324287">
    <property type="component" value="Chromosome"/>
</dbReference>